<dbReference type="InterPro" id="IPR053772">
    <property type="entry name" value="At1g61320/At1g61330-like"/>
</dbReference>
<evidence type="ECO:0000313" key="2">
    <source>
        <dbReference type="EMBL" id="KAK9681414.1"/>
    </source>
</evidence>
<accession>A0AAW1HXD1</accession>
<sequence length="579" mass="65938">MTSVARKKSKMIENLDRISELPEPIILHILSYLPLQDSARASILSKAWNNYCSLYPILHFDHNLFALKSLISAKQGSGKPNINQISDMFMDDIDCRLSKATQLVSPIRKLALTIAINDPNNFSRVDKWLELVKQINVQEICFSMQSAGYLWENLFDDASVLYEFPISVLASKGLRTVYIRGCKFSDETVVGDSINKRGISFFSLQRLCLSHVYIKDHVFENLTNYCKGIEILVLDYCTVLMDSMELSKFPKLKNALIEIEYGWIDRVAIEDTNLECFKCDVNIDTECHISPAACASIRELTLVGCTINQPSLFADLAATFPLVEEAEIFIHDTETFKANSKLLRKLKFTRDGSVPLKEVHIDCPSLTLLDCSTFDLMELYVDCPKLRVFQYDGSTVPKQLFFSSAADLEESSCNLTVNYAYDTFWFINLRAFLVCAMAVPTYVSLLFTLLMATFEPEQIEAIQASSRYNVHLQLSVTDQVEQNVAALVDAVLWTIRPTTLTFGYSSYYLIKYLCENLIKKSLNDTSDEQPTNPCWMHQLKDFKVESSLDILDIKDNLAALPEQCRTTNDICFKLHWSYE</sequence>
<evidence type="ECO:0000259" key="1">
    <source>
        <dbReference type="PROSITE" id="PS50181"/>
    </source>
</evidence>
<reference evidence="2 3" key="1">
    <citation type="submission" date="2024-03" db="EMBL/GenBank/DDBJ databases">
        <title>WGS assembly of Saponaria officinalis var. Norfolk2.</title>
        <authorList>
            <person name="Jenkins J."/>
            <person name="Shu S."/>
            <person name="Grimwood J."/>
            <person name="Barry K."/>
            <person name="Goodstein D."/>
            <person name="Schmutz J."/>
            <person name="Leebens-Mack J."/>
            <person name="Osbourn A."/>
        </authorList>
    </citation>
    <scope>NUCLEOTIDE SEQUENCE [LARGE SCALE GENOMIC DNA]</scope>
    <source>
        <strain evidence="3">cv. Norfolk2</strain>
        <strain evidence="2">JIC</strain>
        <tissue evidence="2">Leaf</tissue>
    </source>
</reference>
<protein>
    <recommendedName>
        <fullName evidence="1">F-box domain-containing protein</fullName>
    </recommendedName>
</protein>
<dbReference type="InterPro" id="IPR032675">
    <property type="entry name" value="LRR_dom_sf"/>
</dbReference>
<dbReference type="SUPFAM" id="SSF52047">
    <property type="entry name" value="RNI-like"/>
    <property type="match status" value="1"/>
</dbReference>
<dbReference type="PANTHER" id="PTHR34145">
    <property type="entry name" value="OS02G0105600 PROTEIN"/>
    <property type="match status" value="1"/>
</dbReference>
<name>A0AAW1HXD1_SAPOF</name>
<dbReference type="EMBL" id="JBDFQZ010000010">
    <property type="protein sequence ID" value="KAK9681413.1"/>
    <property type="molecule type" value="Genomic_DNA"/>
</dbReference>
<dbReference type="Pfam" id="PF24758">
    <property type="entry name" value="LRR_At5g56370"/>
    <property type="match status" value="1"/>
</dbReference>
<dbReference type="Gene3D" id="1.20.1280.50">
    <property type="match status" value="1"/>
</dbReference>
<organism evidence="2 3">
    <name type="scientific">Saponaria officinalis</name>
    <name type="common">Common soapwort</name>
    <name type="synonym">Lychnis saponaria</name>
    <dbReference type="NCBI Taxonomy" id="3572"/>
    <lineage>
        <taxon>Eukaryota</taxon>
        <taxon>Viridiplantae</taxon>
        <taxon>Streptophyta</taxon>
        <taxon>Embryophyta</taxon>
        <taxon>Tracheophyta</taxon>
        <taxon>Spermatophyta</taxon>
        <taxon>Magnoliopsida</taxon>
        <taxon>eudicotyledons</taxon>
        <taxon>Gunneridae</taxon>
        <taxon>Pentapetalae</taxon>
        <taxon>Caryophyllales</taxon>
        <taxon>Caryophyllaceae</taxon>
        <taxon>Caryophylleae</taxon>
        <taxon>Saponaria</taxon>
    </lineage>
</organism>
<dbReference type="EMBL" id="JBDFQZ010000010">
    <property type="protein sequence ID" value="KAK9681412.1"/>
    <property type="molecule type" value="Genomic_DNA"/>
</dbReference>
<dbReference type="PROSITE" id="PS50181">
    <property type="entry name" value="FBOX"/>
    <property type="match status" value="1"/>
</dbReference>
<evidence type="ECO:0000313" key="3">
    <source>
        <dbReference type="Proteomes" id="UP001443914"/>
    </source>
</evidence>
<keyword evidence="3" id="KW-1185">Reference proteome</keyword>
<dbReference type="PANTHER" id="PTHR34145:SF28">
    <property type="entry name" value="F-BOX DOMAIN-CONTAINING PROTEIN"/>
    <property type="match status" value="1"/>
</dbReference>
<dbReference type="InterPro" id="IPR055411">
    <property type="entry name" value="LRR_FXL15/At3g58940/PEG3-like"/>
</dbReference>
<proteinExistence type="predicted"/>
<dbReference type="InterPro" id="IPR036047">
    <property type="entry name" value="F-box-like_dom_sf"/>
</dbReference>
<gene>
    <name evidence="2" type="ORF">RND81_10G000500</name>
</gene>
<dbReference type="SUPFAM" id="SSF81383">
    <property type="entry name" value="F-box domain"/>
    <property type="match status" value="1"/>
</dbReference>
<dbReference type="AlphaFoldDB" id="A0AAW1HXD1"/>
<dbReference type="Gene3D" id="3.80.10.10">
    <property type="entry name" value="Ribonuclease Inhibitor"/>
    <property type="match status" value="1"/>
</dbReference>
<dbReference type="Proteomes" id="UP001443914">
    <property type="component" value="Unassembled WGS sequence"/>
</dbReference>
<dbReference type="EMBL" id="JBDFQZ010000010">
    <property type="protein sequence ID" value="KAK9681414.1"/>
    <property type="molecule type" value="Genomic_DNA"/>
</dbReference>
<comment type="caution">
    <text evidence="2">The sequence shown here is derived from an EMBL/GenBank/DDBJ whole genome shotgun (WGS) entry which is preliminary data.</text>
</comment>
<feature type="domain" description="F-box" evidence="1">
    <location>
        <begin position="15"/>
        <end position="51"/>
    </location>
</feature>
<dbReference type="InterPro" id="IPR001810">
    <property type="entry name" value="F-box_dom"/>
</dbReference>
<dbReference type="Pfam" id="PF00646">
    <property type="entry name" value="F-box"/>
    <property type="match status" value="1"/>
</dbReference>